<dbReference type="InterPro" id="IPR013107">
    <property type="entry name" value="Acyl-CoA_DH_C"/>
</dbReference>
<organism evidence="5 6">
    <name type="scientific">Gordonia effusa NBRC 100432</name>
    <dbReference type="NCBI Taxonomy" id="1077974"/>
    <lineage>
        <taxon>Bacteria</taxon>
        <taxon>Bacillati</taxon>
        <taxon>Actinomycetota</taxon>
        <taxon>Actinomycetes</taxon>
        <taxon>Mycobacteriales</taxon>
        <taxon>Gordoniaceae</taxon>
        <taxon>Gordonia</taxon>
    </lineage>
</organism>
<evidence type="ECO:0000259" key="4">
    <source>
        <dbReference type="Pfam" id="PF08028"/>
    </source>
</evidence>
<evidence type="ECO:0000313" key="5">
    <source>
        <dbReference type="EMBL" id="GAB19641.1"/>
    </source>
</evidence>
<dbReference type="Pfam" id="PF08028">
    <property type="entry name" value="Acyl-CoA_dh_2"/>
    <property type="match status" value="1"/>
</dbReference>
<dbReference type="GO" id="GO:0050660">
    <property type="term" value="F:flavin adenine dinucleotide binding"/>
    <property type="evidence" value="ECO:0007669"/>
    <property type="project" value="InterPro"/>
</dbReference>
<dbReference type="InterPro" id="IPR036250">
    <property type="entry name" value="AcylCo_DH-like_C"/>
</dbReference>
<dbReference type="eggNOG" id="COG1960">
    <property type="taxonomic scope" value="Bacteria"/>
</dbReference>
<dbReference type="InterPro" id="IPR050741">
    <property type="entry name" value="Acyl-CoA_dehydrogenase"/>
</dbReference>
<evidence type="ECO:0000313" key="6">
    <source>
        <dbReference type="Proteomes" id="UP000035034"/>
    </source>
</evidence>
<dbReference type="PANTHER" id="PTHR48083:SF19">
    <property type="entry name" value="FLAVIN-DEPENDENT MONOOXYGENASE, OXYGENASE SUBUNIT HSAA"/>
    <property type="match status" value="1"/>
</dbReference>
<dbReference type="Pfam" id="PF02771">
    <property type="entry name" value="Acyl-CoA_dh_N"/>
    <property type="match status" value="1"/>
</dbReference>
<evidence type="ECO:0000256" key="2">
    <source>
        <dbReference type="ARBA" id="ARBA00049661"/>
    </source>
</evidence>
<gene>
    <name evidence="5" type="ORF">GOEFS_092_00660</name>
</gene>
<proteinExistence type="inferred from homology"/>
<dbReference type="GO" id="GO:0003995">
    <property type="term" value="F:acyl-CoA dehydrogenase activity"/>
    <property type="evidence" value="ECO:0007669"/>
    <property type="project" value="TreeGrafter"/>
</dbReference>
<dbReference type="Gene3D" id="1.20.140.10">
    <property type="entry name" value="Butyryl-CoA Dehydrogenase, subunit A, domain 3"/>
    <property type="match status" value="1"/>
</dbReference>
<dbReference type="OrthoDB" id="3404950at2"/>
<reference evidence="5 6" key="1">
    <citation type="submission" date="2011-12" db="EMBL/GenBank/DDBJ databases">
        <title>Whole genome shotgun sequence of Gordonia effusa NBRC 100432.</title>
        <authorList>
            <person name="Yoshida I."/>
            <person name="Takarada H."/>
            <person name="Hosoyama A."/>
            <person name="Tsuchikane K."/>
            <person name="Katsumata H."/>
            <person name="Yamazaki S."/>
            <person name="Fujita N."/>
        </authorList>
    </citation>
    <scope>NUCLEOTIDE SEQUENCE [LARGE SCALE GENOMIC DNA]</scope>
    <source>
        <strain evidence="5 6">NBRC 100432</strain>
    </source>
</reference>
<dbReference type="EMBL" id="BAEH01000092">
    <property type="protein sequence ID" value="GAB19641.1"/>
    <property type="molecule type" value="Genomic_DNA"/>
</dbReference>
<evidence type="ECO:0000256" key="1">
    <source>
        <dbReference type="ARBA" id="ARBA00023002"/>
    </source>
</evidence>
<feature type="domain" description="Acyl-CoA dehydrogenase/oxidase N-terminal" evidence="3">
    <location>
        <begin position="12"/>
        <end position="102"/>
    </location>
</feature>
<accession>H0R3J0</accession>
<keyword evidence="1" id="KW-0560">Oxidoreductase</keyword>
<keyword evidence="6" id="KW-1185">Reference proteome</keyword>
<dbReference type="InterPro" id="IPR037069">
    <property type="entry name" value="AcylCoA_DH/ox_N_sf"/>
</dbReference>
<dbReference type="GO" id="GO:0033539">
    <property type="term" value="P:fatty acid beta-oxidation using acyl-CoA dehydrogenase"/>
    <property type="evidence" value="ECO:0007669"/>
    <property type="project" value="TreeGrafter"/>
</dbReference>
<dbReference type="AlphaFoldDB" id="H0R3J0"/>
<dbReference type="Proteomes" id="UP000035034">
    <property type="component" value="Unassembled WGS sequence"/>
</dbReference>
<dbReference type="SUPFAM" id="SSF56645">
    <property type="entry name" value="Acyl-CoA dehydrogenase NM domain-like"/>
    <property type="match status" value="1"/>
</dbReference>
<comment type="caution">
    <text evidence="5">The sequence shown here is derived from an EMBL/GenBank/DDBJ whole genome shotgun (WGS) entry which is preliminary data.</text>
</comment>
<dbReference type="InterPro" id="IPR009100">
    <property type="entry name" value="AcylCoA_DH/oxidase_NM_dom_sf"/>
</dbReference>
<evidence type="ECO:0000259" key="3">
    <source>
        <dbReference type="Pfam" id="PF02771"/>
    </source>
</evidence>
<feature type="domain" description="Acyl-CoA dehydrogenase C-terminal" evidence="4">
    <location>
        <begin position="234"/>
        <end position="366"/>
    </location>
</feature>
<dbReference type="RefSeq" id="WP_007318976.1">
    <property type="nucleotide sequence ID" value="NZ_BAEH01000092.1"/>
</dbReference>
<dbReference type="InterPro" id="IPR046373">
    <property type="entry name" value="Acyl-CoA_Oxase/DH_mid-dom_sf"/>
</dbReference>
<dbReference type="Gene3D" id="2.40.110.10">
    <property type="entry name" value="Butyryl-CoA Dehydrogenase, subunit A, domain 2"/>
    <property type="match status" value="1"/>
</dbReference>
<dbReference type="SUPFAM" id="SSF47203">
    <property type="entry name" value="Acyl-CoA dehydrogenase C-terminal domain-like"/>
    <property type="match status" value="1"/>
</dbReference>
<name>H0R3J0_9ACTN</name>
<dbReference type="InterPro" id="IPR013786">
    <property type="entry name" value="AcylCoA_DH/ox_N"/>
</dbReference>
<protein>
    <submittedName>
        <fullName evidence="5">Putative hydroxylase</fullName>
    </submittedName>
</protein>
<dbReference type="GO" id="GO:0005737">
    <property type="term" value="C:cytoplasm"/>
    <property type="evidence" value="ECO:0007669"/>
    <property type="project" value="TreeGrafter"/>
</dbReference>
<dbReference type="PANTHER" id="PTHR48083">
    <property type="entry name" value="MEDIUM-CHAIN SPECIFIC ACYL-COA DEHYDROGENASE, MITOCHONDRIAL-RELATED"/>
    <property type="match status" value="1"/>
</dbReference>
<dbReference type="PIRSF" id="PIRSF016578">
    <property type="entry name" value="HsaA"/>
    <property type="match status" value="1"/>
</dbReference>
<dbReference type="STRING" id="1077974.GOEFS_092_00660"/>
<dbReference type="Gene3D" id="1.10.540.10">
    <property type="entry name" value="Acyl-CoA dehydrogenase/oxidase, N-terminal domain"/>
    <property type="match status" value="1"/>
</dbReference>
<sequence>MTETETRATAFVDDALIGRLADRAAEGERLRRLPDDTVAELKASDFTKLLLPKRYGGEQGSIAELLQPTRRIAHGCTSTAWTMSFYALHVWMFSQFSERAQDEFFADGPSYSPVTLAPTGTGVVDGEGIRVSGRWSWATGVMDANWVGVNVIVTEGDSITPKMVVMPVEQVRVEDVWQTAGMRATGSNDIVVDDVWVPMHRTVDLVDLYRGCAPGALLYDAGTYRWPLVAGLALTAAMPVLGTAERVLELYTKRVSERVLAYSGVAQKDQPTAKMRIGSATIRLRAMRALIDDVASTIDDTVNADARVPLDLRVQARMAAAHVVHESRSLITELLESAGAGAHFLNNPLQRCKRDVDIVSGHAVFDFDISRLLAGTLAIGQKLPPMSMV</sequence>
<comment type="similarity">
    <text evidence="2">Belongs to the HpaH/HsaA monooxygenase family.</text>
</comment>
<dbReference type="GO" id="GO:0016712">
    <property type="term" value="F:oxidoreductase activity, acting on paired donors, with incorporation or reduction of molecular oxygen, reduced flavin or flavoprotein as one donor, and incorporation of one atom of oxygen"/>
    <property type="evidence" value="ECO:0007669"/>
    <property type="project" value="TreeGrafter"/>
</dbReference>